<name>A0ABX2D7E3_9CYAN</name>
<protein>
    <submittedName>
        <fullName evidence="2">Uncharacterized protein</fullName>
    </submittedName>
</protein>
<evidence type="ECO:0000313" key="3">
    <source>
        <dbReference type="Proteomes" id="UP000702425"/>
    </source>
</evidence>
<keyword evidence="3" id="KW-1185">Reference proteome</keyword>
<dbReference type="RefSeq" id="WP_172191655.1">
    <property type="nucleotide sequence ID" value="NZ_CAWPPK010000041.1"/>
</dbReference>
<accession>A0ABX2D7E3</accession>
<evidence type="ECO:0000256" key="1">
    <source>
        <dbReference type="SAM" id="MobiDB-lite"/>
    </source>
</evidence>
<evidence type="ECO:0000313" key="2">
    <source>
        <dbReference type="EMBL" id="NQE37535.1"/>
    </source>
</evidence>
<feature type="compositionally biased region" description="Polar residues" evidence="1">
    <location>
        <begin position="148"/>
        <end position="162"/>
    </location>
</feature>
<reference evidence="2 3" key="1">
    <citation type="journal article" date="2020" name="Sci. Rep.">
        <title>A novel cyanobacterial geosmin producer, revising GeoA distribution and dispersion patterns in Bacteria.</title>
        <authorList>
            <person name="Churro C."/>
            <person name="Semedo-Aguiar A.P."/>
            <person name="Silva A.D."/>
            <person name="Pereira-Leal J.B."/>
            <person name="Leite R.B."/>
        </authorList>
    </citation>
    <scope>NUCLEOTIDE SEQUENCE [LARGE SCALE GENOMIC DNA]</scope>
    <source>
        <strain evidence="2 3">IPMA8</strain>
    </source>
</reference>
<dbReference type="EMBL" id="SRRZ01000135">
    <property type="protein sequence ID" value="NQE37535.1"/>
    <property type="molecule type" value="Genomic_DNA"/>
</dbReference>
<comment type="caution">
    <text evidence="2">The sequence shown here is derived from an EMBL/GenBank/DDBJ whole genome shotgun (WGS) entry which is preliminary data.</text>
</comment>
<sequence>MARRGRRFTKKTLTAAEIDLYALYLKGDRVHSQPRKAPAVYKERRAVGIVPFGLSPGASGNFVRTSMTRGALGLLGTLGIANLDGIFGLNLTNTPTVTDAPAGFYPAIARITLIPQNAVANTAGTSAFTGRPRNYKGGRSGSVPFGRGSSTVQTDAKDPASTQTTIADIDYKDAENAIKLAVGAATYAGKKRLSFEPELYRSERSQPGFTGDAVAPAF</sequence>
<feature type="region of interest" description="Disordered" evidence="1">
    <location>
        <begin position="130"/>
        <end position="162"/>
    </location>
</feature>
<proteinExistence type="predicted"/>
<organism evidence="2 3">
    <name type="scientific">Microcoleus asticus IPMA8</name>
    <dbReference type="NCBI Taxonomy" id="2563858"/>
    <lineage>
        <taxon>Bacteria</taxon>
        <taxon>Bacillati</taxon>
        <taxon>Cyanobacteriota</taxon>
        <taxon>Cyanophyceae</taxon>
        <taxon>Oscillatoriophycideae</taxon>
        <taxon>Oscillatoriales</taxon>
        <taxon>Microcoleaceae</taxon>
        <taxon>Microcoleus</taxon>
        <taxon>Microcoleus asticus</taxon>
    </lineage>
</organism>
<gene>
    <name evidence="2" type="ORF">E5S67_05308</name>
</gene>
<dbReference type="Proteomes" id="UP000702425">
    <property type="component" value="Unassembled WGS sequence"/>
</dbReference>